<evidence type="ECO:0000313" key="1">
    <source>
        <dbReference type="EMBL" id="KIU10117.1"/>
    </source>
</evidence>
<evidence type="ECO:0008006" key="3">
    <source>
        <dbReference type="Google" id="ProtNLM"/>
    </source>
</evidence>
<evidence type="ECO:0000313" key="2">
    <source>
        <dbReference type="Proteomes" id="UP000032247"/>
    </source>
</evidence>
<accession>A0A0D1KVA6</accession>
<dbReference type="AlphaFoldDB" id="A0A0D1KVA6"/>
<dbReference type="EMBL" id="JXBC01000006">
    <property type="protein sequence ID" value="KIU10117.1"/>
    <property type="molecule type" value="Genomic_DNA"/>
</dbReference>
<dbReference type="PATRIC" id="fig|1423.173.peg.3565"/>
<gene>
    <name evidence="1" type="ORF">SC09_Contig28orf00296</name>
</gene>
<dbReference type="Gene3D" id="3.40.630.30">
    <property type="match status" value="1"/>
</dbReference>
<reference evidence="1 2" key="1">
    <citation type="submission" date="2014-12" db="EMBL/GenBank/DDBJ databases">
        <title>Comparative genome analysis of Bacillus coagulans HM-08, Clostridium butyricum HM-68, Bacillus subtilis HM-66 and Bacillus licheniformis BL-09.</title>
        <authorList>
            <person name="Zhang H."/>
        </authorList>
    </citation>
    <scope>NUCLEOTIDE SEQUENCE [LARGE SCALE GENOMIC DNA]</scope>
    <source>
        <strain evidence="1 2">HM-66</strain>
    </source>
</reference>
<organism evidence="1 2">
    <name type="scientific">Bacillus subtilis</name>
    <dbReference type="NCBI Taxonomy" id="1423"/>
    <lineage>
        <taxon>Bacteria</taxon>
        <taxon>Bacillati</taxon>
        <taxon>Bacillota</taxon>
        <taxon>Bacilli</taxon>
        <taxon>Bacillales</taxon>
        <taxon>Bacillaceae</taxon>
        <taxon>Bacillus</taxon>
    </lineage>
</organism>
<protein>
    <recommendedName>
        <fullName evidence="3">Acetyltransferase</fullName>
    </recommendedName>
</protein>
<proteinExistence type="predicted"/>
<sequence length="76" mass="8737">MNIKRITTEADLHAALNIRKTVFIEEQHVSESDEFDEFDTLRNNASMSWYIMRISLSARAVCASLTIQQSWKESAS</sequence>
<dbReference type="InterPro" id="IPR016181">
    <property type="entry name" value="Acyl_CoA_acyltransferase"/>
</dbReference>
<dbReference type="SUPFAM" id="SSF55729">
    <property type="entry name" value="Acyl-CoA N-acyltransferases (Nat)"/>
    <property type="match status" value="1"/>
</dbReference>
<name>A0A0D1KVA6_BACIU</name>
<dbReference type="Proteomes" id="UP000032247">
    <property type="component" value="Unassembled WGS sequence"/>
</dbReference>
<comment type="caution">
    <text evidence="1">The sequence shown here is derived from an EMBL/GenBank/DDBJ whole genome shotgun (WGS) entry which is preliminary data.</text>
</comment>